<gene>
    <name evidence="1" type="ORF">FHS76_002073</name>
</gene>
<sequence length="312" mass="33057">MTENDVFYALVDWGTSSFRLWLVAEDGRVLGESKSDEGMMKAAETGFAAVLEKHLQKLGAPARLPVLVSGMAGARQGWVEAPYLSVPARLDRLAEGAVRLTGTARDIHIIPGVAQIRGDAANVMRGEETQLAGIVETFPDGLVCMPGTHCKWVSIAARQVTGFTSFMTGELFAVLSQHSILRHAVDPSSVFDAETSAFAKAAERGLRAPDEALAMLFQIRASQLLGFEQHGEGAAHLSGVLIGAEVGAALRIHGGGEAGLVASERLNRLYAPVMEQAGFRVRLFDGENVVRAGLLAAARSIHSQSDPSVSGA</sequence>
<protein>
    <submittedName>
        <fullName evidence="1">2-dehydro-3-deoxygalactonokinase</fullName>
        <ecNumber evidence="1">2.7.1.58</ecNumber>
    </submittedName>
</protein>
<dbReference type="Proteomes" id="UP000555546">
    <property type="component" value="Unassembled WGS sequence"/>
</dbReference>
<dbReference type="InterPro" id="IPR042258">
    <property type="entry name" value="DGOK_N"/>
</dbReference>
<dbReference type="AlphaFoldDB" id="A0A7W9AX39"/>
<evidence type="ECO:0000313" key="1">
    <source>
        <dbReference type="EMBL" id="MBB5702198.1"/>
    </source>
</evidence>
<dbReference type="Gene3D" id="3.30.420.300">
    <property type="entry name" value="2-keto-3-deoxy-galactonokinase, substrate binding domain"/>
    <property type="match status" value="1"/>
</dbReference>
<reference evidence="1 2" key="1">
    <citation type="submission" date="2020-08" db="EMBL/GenBank/DDBJ databases">
        <title>Genomic Encyclopedia of Type Strains, Phase IV (KMG-IV): sequencing the most valuable type-strain genomes for metagenomic binning, comparative biology and taxonomic classification.</title>
        <authorList>
            <person name="Goeker M."/>
        </authorList>
    </citation>
    <scope>NUCLEOTIDE SEQUENCE [LARGE SCALE GENOMIC DNA]</scope>
    <source>
        <strain evidence="1 2">DSM 26944</strain>
    </source>
</reference>
<name>A0A7W9AX39_9HYPH</name>
<dbReference type="EMBL" id="JACIJG010000006">
    <property type="protein sequence ID" value="MBB5702198.1"/>
    <property type="molecule type" value="Genomic_DNA"/>
</dbReference>
<keyword evidence="1" id="KW-0808">Transferase</keyword>
<dbReference type="Pfam" id="PF05035">
    <property type="entry name" value="DGOK"/>
    <property type="match status" value="1"/>
</dbReference>
<dbReference type="RefSeq" id="WP_183651562.1">
    <property type="nucleotide sequence ID" value="NZ_JACIJG010000006.1"/>
</dbReference>
<dbReference type="CDD" id="cd24012">
    <property type="entry name" value="ASKHA_NBD_KDGal-kinase"/>
    <property type="match status" value="1"/>
</dbReference>
<dbReference type="InterPro" id="IPR007729">
    <property type="entry name" value="DGOK"/>
</dbReference>
<evidence type="ECO:0000313" key="2">
    <source>
        <dbReference type="Proteomes" id="UP000555546"/>
    </source>
</evidence>
<comment type="caution">
    <text evidence="1">The sequence shown here is derived from an EMBL/GenBank/DDBJ whole genome shotgun (WGS) entry which is preliminary data.</text>
</comment>
<organism evidence="1 2">
    <name type="scientific">Brucella daejeonensis</name>
    <dbReference type="NCBI Taxonomy" id="659015"/>
    <lineage>
        <taxon>Bacteria</taxon>
        <taxon>Pseudomonadati</taxon>
        <taxon>Pseudomonadota</taxon>
        <taxon>Alphaproteobacteria</taxon>
        <taxon>Hyphomicrobiales</taxon>
        <taxon>Brucellaceae</taxon>
        <taxon>Brucella/Ochrobactrum group</taxon>
        <taxon>Brucella</taxon>
    </lineage>
</organism>
<dbReference type="Gene3D" id="3.30.420.310">
    <property type="entry name" value="2-keto-3-deoxy-galactonokinase, C-terminal domain"/>
    <property type="match status" value="1"/>
</dbReference>
<keyword evidence="1" id="KW-0418">Kinase</keyword>
<accession>A0A7W9AX39</accession>
<dbReference type="GO" id="GO:0034194">
    <property type="term" value="P:D-galactonate catabolic process"/>
    <property type="evidence" value="ECO:0007669"/>
    <property type="project" value="InterPro"/>
</dbReference>
<dbReference type="EC" id="2.7.1.58" evidence="1"/>
<dbReference type="InterPro" id="IPR042257">
    <property type="entry name" value="DGOK_C"/>
</dbReference>
<proteinExistence type="predicted"/>
<dbReference type="GO" id="GO:0008671">
    <property type="term" value="F:2-dehydro-3-deoxygalactonokinase activity"/>
    <property type="evidence" value="ECO:0007669"/>
    <property type="project" value="UniProtKB-EC"/>
</dbReference>
<keyword evidence="2" id="KW-1185">Reference proteome</keyword>